<keyword evidence="1" id="KW-1133">Transmembrane helix</keyword>
<keyword evidence="1" id="KW-0812">Transmembrane</keyword>
<evidence type="ECO:0000313" key="2">
    <source>
        <dbReference type="EMBL" id="KAK1743208.1"/>
    </source>
</evidence>
<sequence length="298" mass="34490">MEAPESVIRPPSSNNGAKGSRRQLYVIGGIASFMFMLFVILPQQYAWMTNEMEVHQPVNHNLTHHHEIIETVPVTIVCQLSGEMGNNLGKLGRCMSLKWWLESGAFYNSTNKLGYSARVALRHQQHNKWVRGAQDLQRCFPNTNQFDFSEANNNEFADIWKMQHQLLGGDERVEANSPFHEINSIDEKEIVSGLQSFVSEASKHHAMVYNAASKRNVSLPFLFSAQFQNLPLEDRFHEEIRQFFRFNESSCCKVMADPDENVFHYRNFKKEMPKRWNSYGFTKLIHSKQLICLDTKGR</sequence>
<name>A0AAD8YCC3_9STRA</name>
<comment type="caution">
    <text evidence="2">The sequence shown here is derived from an EMBL/GenBank/DDBJ whole genome shotgun (WGS) entry which is preliminary data.</text>
</comment>
<evidence type="ECO:0000256" key="1">
    <source>
        <dbReference type="SAM" id="Phobius"/>
    </source>
</evidence>
<organism evidence="2 3">
    <name type="scientific">Skeletonema marinoi</name>
    <dbReference type="NCBI Taxonomy" id="267567"/>
    <lineage>
        <taxon>Eukaryota</taxon>
        <taxon>Sar</taxon>
        <taxon>Stramenopiles</taxon>
        <taxon>Ochrophyta</taxon>
        <taxon>Bacillariophyta</taxon>
        <taxon>Coscinodiscophyceae</taxon>
        <taxon>Thalassiosirophycidae</taxon>
        <taxon>Thalassiosirales</taxon>
        <taxon>Skeletonemataceae</taxon>
        <taxon>Skeletonema</taxon>
        <taxon>Skeletonema marinoi-dohrnii complex</taxon>
    </lineage>
</organism>
<gene>
    <name evidence="2" type="ORF">QTG54_005829</name>
</gene>
<dbReference type="Proteomes" id="UP001224775">
    <property type="component" value="Unassembled WGS sequence"/>
</dbReference>
<proteinExistence type="predicted"/>
<keyword evidence="3" id="KW-1185">Reference proteome</keyword>
<dbReference type="AlphaFoldDB" id="A0AAD8YCC3"/>
<feature type="transmembrane region" description="Helical" evidence="1">
    <location>
        <begin position="24"/>
        <end position="41"/>
    </location>
</feature>
<protein>
    <submittedName>
        <fullName evidence="2">Uncharacterized protein</fullName>
    </submittedName>
</protein>
<accession>A0AAD8YCC3</accession>
<reference evidence="2" key="1">
    <citation type="submission" date="2023-06" db="EMBL/GenBank/DDBJ databases">
        <title>Survivors Of The Sea: Transcriptome response of Skeletonema marinoi to long-term dormancy.</title>
        <authorList>
            <person name="Pinder M.I.M."/>
            <person name="Kourtchenko O."/>
            <person name="Robertson E.K."/>
            <person name="Larsson T."/>
            <person name="Maumus F."/>
            <person name="Osuna-Cruz C.M."/>
            <person name="Vancaester E."/>
            <person name="Stenow R."/>
            <person name="Vandepoele K."/>
            <person name="Ploug H."/>
            <person name="Bruchert V."/>
            <person name="Godhe A."/>
            <person name="Topel M."/>
        </authorList>
    </citation>
    <scope>NUCLEOTIDE SEQUENCE</scope>
    <source>
        <strain evidence="2">R05AC</strain>
    </source>
</reference>
<keyword evidence="1" id="KW-0472">Membrane</keyword>
<evidence type="ECO:0000313" key="3">
    <source>
        <dbReference type="Proteomes" id="UP001224775"/>
    </source>
</evidence>
<dbReference type="EMBL" id="JATAAI010000009">
    <property type="protein sequence ID" value="KAK1743208.1"/>
    <property type="molecule type" value="Genomic_DNA"/>
</dbReference>